<dbReference type="RefSeq" id="WP_138156769.1">
    <property type="nucleotide sequence ID" value="NZ_CP039381.1"/>
</dbReference>
<dbReference type="AlphaFoldDB" id="A0A4P8XXF7"/>
<dbReference type="GO" id="GO:0005886">
    <property type="term" value="C:plasma membrane"/>
    <property type="evidence" value="ECO:0007669"/>
    <property type="project" value="UniProtKB-SubCell"/>
</dbReference>
<evidence type="ECO:0000256" key="7">
    <source>
        <dbReference type="ARBA" id="ARBA00023136"/>
    </source>
</evidence>
<sequence>MMAIFNFFGSIFGYVLWPIFYVVQNYGIAIIIFAILAKIVLFPFSIKQQKAMANNARLQKKQKEIQEKYKNNKVKANEEMQKLYQKEGVNPSSGCLTSIVPMLVMLGIFYSISSPLTNTLHLNGDLVNSAVTYAQHIPGMPLHSGVNTYYQQIEVLNNFSAMLNTDFVHNCFTQTEISHIEMLANGFELIPGSGISMLQLPSTYGFFGSFYTIIPVLCFVSSVVTQILTMKLNGTQMQGCMMAMMLAMPLFSAWIAYNVPAAVGFYWICSTLLGLVQSIVMHKFYNPVTMIANQEARHVALLEQNERKL</sequence>
<keyword evidence="3" id="KW-1003">Cell membrane</keyword>
<evidence type="ECO:0000256" key="10">
    <source>
        <dbReference type="SAM" id="Coils"/>
    </source>
</evidence>
<organism evidence="13 14">
    <name type="scientific">Ruminococcus bovis</name>
    <dbReference type="NCBI Taxonomy" id="2564099"/>
    <lineage>
        <taxon>Bacteria</taxon>
        <taxon>Bacillati</taxon>
        <taxon>Bacillota</taxon>
        <taxon>Clostridia</taxon>
        <taxon>Eubacteriales</taxon>
        <taxon>Oscillospiraceae</taxon>
        <taxon>Ruminococcus</taxon>
    </lineage>
</organism>
<evidence type="ECO:0000256" key="3">
    <source>
        <dbReference type="ARBA" id="ARBA00022475"/>
    </source>
</evidence>
<feature type="domain" description="Membrane insertase YidC/Oxa/ALB C-terminal" evidence="12">
    <location>
        <begin position="26"/>
        <end position="283"/>
    </location>
</feature>
<gene>
    <name evidence="13" type="primary">yidC</name>
    <name evidence="13" type="ORF">E5Z56_04770</name>
</gene>
<evidence type="ECO:0000313" key="14">
    <source>
        <dbReference type="Proteomes" id="UP000301475"/>
    </source>
</evidence>
<dbReference type="Proteomes" id="UP000301475">
    <property type="component" value="Chromosome"/>
</dbReference>
<feature type="transmembrane region" description="Helical" evidence="11">
    <location>
        <begin position="206"/>
        <end position="228"/>
    </location>
</feature>
<evidence type="ECO:0000256" key="4">
    <source>
        <dbReference type="ARBA" id="ARBA00022692"/>
    </source>
</evidence>
<keyword evidence="14" id="KW-1185">Reference proteome</keyword>
<accession>A0A4P8XXF7</accession>
<keyword evidence="8" id="KW-0143">Chaperone</keyword>
<dbReference type="GO" id="GO:0051205">
    <property type="term" value="P:protein insertion into membrane"/>
    <property type="evidence" value="ECO:0007669"/>
    <property type="project" value="TreeGrafter"/>
</dbReference>
<evidence type="ECO:0000256" key="9">
    <source>
        <dbReference type="RuleBase" id="RU003945"/>
    </source>
</evidence>
<dbReference type="CDD" id="cd20070">
    <property type="entry name" value="5TM_YidC_Alb3"/>
    <property type="match status" value="1"/>
</dbReference>
<evidence type="ECO:0000256" key="11">
    <source>
        <dbReference type="SAM" id="Phobius"/>
    </source>
</evidence>
<proteinExistence type="inferred from homology"/>
<dbReference type="InterPro" id="IPR047196">
    <property type="entry name" value="YidC_ALB_C"/>
</dbReference>
<dbReference type="InterPro" id="IPR001708">
    <property type="entry name" value="YidC/ALB3/OXA1/COX18"/>
</dbReference>
<evidence type="ECO:0000313" key="13">
    <source>
        <dbReference type="EMBL" id="QCT06720.1"/>
    </source>
</evidence>
<dbReference type="KEGG" id="ruj:E5Z56_04770"/>
<dbReference type="Pfam" id="PF02096">
    <property type="entry name" value="60KD_IMP"/>
    <property type="match status" value="1"/>
</dbReference>
<keyword evidence="7 11" id="KW-0472">Membrane</keyword>
<keyword evidence="6 11" id="KW-1133">Transmembrane helix</keyword>
<keyword evidence="2" id="KW-0813">Transport</keyword>
<keyword evidence="4 9" id="KW-0812">Transmembrane</keyword>
<feature type="transmembrane region" description="Helical" evidence="11">
    <location>
        <begin position="28"/>
        <end position="46"/>
    </location>
</feature>
<evidence type="ECO:0000256" key="2">
    <source>
        <dbReference type="ARBA" id="ARBA00022448"/>
    </source>
</evidence>
<feature type="transmembrane region" description="Helical" evidence="11">
    <location>
        <begin position="89"/>
        <end position="112"/>
    </location>
</feature>
<dbReference type="PANTHER" id="PTHR12428">
    <property type="entry name" value="OXA1"/>
    <property type="match status" value="1"/>
</dbReference>
<dbReference type="OrthoDB" id="9780552at2"/>
<evidence type="ECO:0000256" key="6">
    <source>
        <dbReference type="ARBA" id="ARBA00022989"/>
    </source>
</evidence>
<dbReference type="GO" id="GO:0015031">
    <property type="term" value="P:protein transport"/>
    <property type="evidence" value="ECO:0007669"/>
    <property type="project" value="UniProtKB-KW"/>
</dbReference>
<dbReference type="InterPro" id="IPR028055">
    <property type="entry name" value="YidC/Oxa/ALB_C"/>
</dbReference>
<reference evidence="13 14" key="1">
    <citation type="submission" date="2019-04" db="EMBL/GenBank/DDBJ databases">
        <authorList>
            <person name="Embree M."/>
            <person name="Gaffney J.R."/>
        </authorList>
    </citation>
    <scope>NUCLEOTIDE SEQUENCE [LARGE SCALE GENOMIC DNA]</scope>
    <source>
        <strain evidence="13 14">JE7A12</strain>
    </source>
</reference>
<dbReference type="NCBIfam" id="TIGR03592">
    <property type="entry name" value="yidC_oxa1_cterm"/>
    <property type="match status" value="1"/>
</dbReference>
<comment type="similarity">
    <text evidence="9">Belongs to the OXA1/ALB3/YidC family.</text>
</comment>
<evidence type="ECO:0000256" key="8">
    <source>
        <dbReference type="ARBA" id="ARBA00023186"/>
    </source>
</evidence>
<keyword evidence="5" id="KW-0653">Protein transport</keyword>
<comment type="subcellular location">
    <subcellularLocation>
        <location evidence="1">Cell membrane</location>
        <topology evidence="1">Multi-pass membrane protein</topology>
    </subcellularLocation>
    <subcellularLocation>
        <location evidence="9">Membrane</location>
        <topology evidence="9">Multi-pass membrane protein</topology>
    </subcellularLocation>
</comment>
<feature type="transmembrane region" description="Helical" evidence="11">
    <location>
        <begin position="240"/>
        <end position="257"/>
    </location>
</feature>
<name>A0A4P8XXF7_9FIRM</name>
<feature type="coiled-coil region" evidence="10">
    <location>
        <begin position="46"/>
        <end position="86"/>
    </location>
</feature>
<dbReference type="EMBL" id="CP039381">
    <property type="protein sequence ID" value="QCT06720.1"/>
    <property type="molecule type" value="Genomic_DNA"/>
</dbReference>
<dbReference type="PANTHER" id="PTHR12428:SF65">
    <property type="entry name" value="CYTOCHROME C OXIDASE ASSEMBLY PROTEIN COX18, MITOCHONDRIAL"/>
    <property type="match status" value="1"/>
</dbReference>
<evidence type="ECO:0000259" key="12">
    <source>
        <dbReference type="Pfam" id="PF02096"/>
    </source>
</evidence>
<keyword evidence="10" id="KW-0175">Coiled coil</keyword>
<evidence type="ECO:0000256" key="1">
    <source>
        <dbReference type="ARBA" id="ARBA00004651"/>
    </source>
</evidence>
<dbReference type="GO" id="GO:0032977">
    <property type="term" value="F:membrane insertase activity"/>
    <property type="evidence" value="ECO:0007669"/>
    <property type="project" value="InterPro"/>
</dbReference>
<evidence type="ECO:0000256" key="5">
    <source>
        <dbReference type="ARBA" id="ARBA00022927"/>
    </source>
</evidence>
<protein>
    <submittedName>
        <fullName evidence="13">Membrane protein insertase YidC</fullName>
    </submittedName>
</protein>